<organism evidence="8">
    <name type="scientific">Sulfurovum sp. enrichment culture clone C5</name>
    <dbReference type="NCBI Taxonomy" id="497650"/>
    <lineage>
        <taxon>Bacteria</taxon>
        <taxon>Pseudomonadati</taxon>
        <taxon>Campylobacterota</taxon>
        <taxon>Epsilonproteobacteria</taxon>
        <taxon>Campylobacterales</taxon>
        <taxon>Sulfurovaceae</taxon>
        <taxon>Sulfurovum</taxon>
        <taxon>environmental samples</taxon>
    </lineage>
</organism>
<dbReference type="SUPFAM" id="SSF47928">
    <property type="entry name" value="N-terminal domain of the delta subunit of the F1F0-ATP synthase"/>
    <property type="match status" value="1"/>
</dbReference>
<proteinExistence type="inferred from homology"/>
<protein>
    <recommendedName>
        <fullName evidence="7">ATP synthase subunit delta</fullName>
    </recommendedName>
    <alternativeName>
        <fullName evidence="7">ATP synthase F(1) sector subunit delta</fullName>
    </alternativeName>
    <alternativeName>
        <fullName evidence="7">F-type ATPase subunit delta</fullName>
        <shortName evidence="7">F-ATPase subunit delta</shortName>
    </alternativeName>
</protein>
<dbReference type="EMBL" id="FAXN01000059">
    <property type="protein sequence ID" value="CUV66083.1"/>
    <property type="molecule type" value="Genomic_DNA"/>
</dbReference>
<reference evidence="8" key="1">
    <citation type="submission" date="2015-11" db="EMBL/GenBank/DDBJ databases">
        <authorList>
            <person name="Zhang Y."/>
            <person name="Guo Z."/>
        </authorList>
    </citation>
    <scope>NUCLEOTIDE SEQUENCE</scope>
    <source>
        <strain evidence="8">BN30871</strain>
    </source>
</reference>
<keyword evidence="3 7" id="KW-0375">Hydrogen ion transport</keyword>
<name>A0A0S4XP72_9BACT</name>
<keyword evidence="7" id="KW-0139">CF(1)</keyword>
<dbReference type="GO" id="GO:0005886">
    <property type="term" value="C:plasma membrane"/>
    <property type="evidence" value="ECO:0007669"/>
    <property type="project" value="UniProtKB-SubCell"/>
</dbReference>
<dbReference type="GO" id="GO:0016787">
    <property type="term" value="F:hydrolase activity"/>
    <property type="evidence" value="ECO:0007669"/>
    <property type="project" value="UniProtKB-KW"/>
</dbReference>
<comment type="similarity">
    <text evidence="7">Belongs to the ATPase delta chain family.</text>
</comment>
<keyword evidence="5 7" id="KW-0472">Membrane</keyword>
<accession>A0A0S4XP72</accession>
<dbReference type="InterPro" id="IPR000711">
    <property type="entry name" value="ATPase_OSCP/dsu"/>
</dbReference>
<dbReference type="Gene3D" id="1.10.520.20">
    <property type="entry name" value="N-terminal domain of the delta subunit of the F1F0-ATP synthase"/>
    <property type="match status" value="1"/>
</dbReference>
<dbReference type="InterPro" id="IPR026015">
    <property type="entry name" value="ATP_synth_OSCP/delta_N_sf"/>
</dbReference>
<dbReference type="AlphaFoldDB" id="A0A0S4XP72"/>
<keyword evidence="8" id="KW-0378">Hydrolase</keyword>
<evidence type="ECO:0000256" key="2">
    <source>
        <dbReference type="ARBA" id="ARBA00022448"/>
    </source>
</evidence>
<evidence type="ECO:0000256" key="4">
    <source>
        <dbReference type="ARBA" id="ARBA00023065"/>
    </source>
</evidence>
<dbReference type="NCBIfam" id="NF006291">
    <property type="entry name" value="PRK08474.1"/>
    <property type="match status" value="1"/>
</dbReference>
<evidence type="ECO:0000256" key="6">
    <source>
        <dbReference type="ARBA" id="ARBA00023310"/>
    </source>
</evidence>
<dbReference type="GO" id="GO:0045259">
    <property type="term" value="C:proton-transporting ATP synthase complex"/>
    <property type="evidence" value="ECO:0007669"/>
    <property type="project" value="UniProtKB-KW"/>
</dbReference>
<evidence type="ECO:0000256" key="1">
    <source>
        <dbReference type="ARBA" id="ARBA00004370"/>
    </source>
</evidence>
<keyword evidence="2 7" id="KW-0813">Transport</keyword>
<keyword evidence="7" id="KW-1003">Cell membrane</keyword>
<evidence type="ECO:0000256" key="5">
    <source>
        <dbReference type="ARBA" id="ARBA00023136"/>
    </source>
</evidence>
<dbReference type="NCBIfam" id="TIGR01145">
    <property type="entry name" value="ATP_synt_delta"/>
    <property type="match status" value="1"/>
</dbReference>
<keyword evidence="6 7" id="KW-0066">ATP synthesis</keyword>
<sequence>METLIAQKYAKAIFATKNDTLISEFAEVLNNLSSVFASSKSIACTLNSPLLSDENKIKAIVDALGSKVDSKVINFIKLLGENKRLSLIPAVSKIINSKLQNQTNNYQGVVYSNKKLDKSEMSQLEKTLSKHTGSTISLKEINSDIEGIKVSVDDLGIEVNFSKQRVKDQLIDFINLAF</sequence>
<gene>
    <name evidence="7 8" type="primary">atpH</name>
    <name evidence="8" type="ORF">BN3087_570055</name>
</gene>
<dbReference type="PANTHER" id="PTHR11910">
    <property type="entry name" value="ATP SYNTHASE DELTA CHAIN"/>
    <property type="match status" value="1"/>
</dbReference>
<comment type="subcellular location">
    <subcellularLocation>
        <location evidence="7">Cell membrane</location>
        <topology evidence="7">Peripheral membrane protein</topology>
    </subcellularLocation>
    <subcellularLocation>
        <location evidence="1">Membrane</location>
    </subcellularLocation>
</comment>
<evidence type="ECO:0000313" key="8">
    <source>
        <dbReference type="EMBL" id="CUV66083.1"/>
    </source>
</evidence>
<dbReference type="HAMAP" id="MF_01416">
    <property type="entry name" value="ATP_synth_delta_bact"/>
    <property type="match status" value="1"/>
</dbReference>
<dbReference type="Pfam" id="PF00213">
    <property type="entry name" value="OSCP"/>
    <property type="match status" value="1"/>
</dbReference>
<evidence type="ECO:0000256" key="7">
    <source>
        <dbReference type="HAMAP-Rule" id="MF_01416"/>
    </source>
</evidence>
<comment type="function">
    <text evidence="7">F(1)F(0) ATP synthase produces ATP from ADP in the presence of a proton or sodium gradient. F-type ATPases consist of two structural domains, F(1) containing the extramembraneous catalytic core and F(0) containing the membrane proton channel, linked together by a central stalk and a peripheral stalk. During catalysis, ATP synthesis in the catalytic domain of F(1) is coupled via a rotary mechanism of the central stalk subunits to proton translocation.</text>
</comment>
<dbReference type="GO" id="GO:0046933">
    <property type="term" value="F:proton-transporting ATP synthase activity, rotational mechanism"/>
    <property type="evidence" value="ECO:0007669"/>
    <property type="project" value="UniProtKB-UniRule"/>
</dbReference>
<keyword evidence="4 7" id="KW-0406">Ion transport</keyword>
<evidence type="ECO:0000256" key="3">
    <source>
        <dbReference type="ARBA" id="ARBA00022781"/>
    </source>
</evidence>
<comment type="function">
    <text evidence="7">This protein is part of the stalk that links CF(0) to CF(1). It either transmits conformational changes from CF(0) to CF(1) or is implicated in proton conduction.</text>
</comment>